<dbReference type="OrthoDB" id="1750209at2759"/>
<evidence type="ECO:0000313" key="3">
    <source>
        <dbReference type="EMBL" id="PWA45457.1"/>
    </source>
</evidence>
<dbReference type="InterPro" id="IPR012677">
    <property type="entry name" value="Nucleotide-bd_a/b_plait_sf"/>
</dbReference>
<feature type="domain" description="RRM" evidence="2">
    <location>
        <begin position="19"/>
        <end position="96"/>
    </location>
</feature>
<dbReference type="SMART" id="SM00360">
    <property type="entry name" value="RRM"/>
    <property type="match status" value="1"/>
</dbReference>
<dbReference type="CDD" id="cd00590">
    <property type="entry name" value="RRM_SF"/>
    <property type="match status" value="1"/>
</dbReference>
<name>A0A2U1L8Y1_ARTAN</name>
<dbReference type="SUPFAM" id="SSF54928">
    <property type="entry name" value="RNA-binding domain, RBD"/>
    <property type="match status" value="1"/>
</dbReference>
<protein>
    <submittedName>
        <fullName evidence="3">Nucleotide-binding alpha-beta plait domain-containing protein</fullName>
    </submittedName>
</protein>
<dbReference type="Proteomes" id="UP000245207">
    <property type="component" value="Unassembled WGS sequence"/>
</dbReference>
<dbReference type="Pfam" id="PF00076">
    <property type="entry name" value="RRM_1"/>
    <property type="match status" value="1"/>
</dbReference>
<evidence type="ECO:0000313" key="4">
    <source>
        <dbReference type="Proteomes" id="UP000245207"/>
    </source>
</evidence>
<reference evidence="3 4" key="1">
    <citation type="journal article" date="2018" name="Mol. Plant">
        <title>The genome of Artemisia annua provides insight into the evolution of Asteraceae family and artemisinin biosynthesis.</title>
        <authorList>
            <person name="Shen Q."/>
            <person name="Zhang L."/>
            <person name="Liao Z."/>
            <person name="Wang S."/>
            <person name="Yan T."/>
            <person name="Shi P."/>
            <person name="Liu M."/>
            <person name="Fu X."/>
            <person name="Pan Q."/>
            <person name="Wang Y."/>
            <person name="Lv Z."/>
            <person name="Lu X."/>
            <person name="Zhang F."/>
            <person name="Jiang W."/>
            <person name="Ma Y."/>
            <person name="Chen M."/>
            <person name="Hao X."/>
            <person name="Li L."/>
            <person name="Tang Y."/>
            <person name="Lv G."/>
            <person name="Zhou Y."/>
            <person name="Sun X."/>
            <person name="Brodelius P.E."/>
            <person name="Rose J.K.C."/>
            <person name="Tang K."/>
        </authorList>
    </citation>
    <scope>NUCLEOTIDE SEQUENCE [LARGE SCALE GENOMIC DNA]</scope>
    <source>
        <strain evidence="4">cv. Huhao1</strain>
        <tissue evidence="3">Leaf</tissue>
    </source>
</reference>
<dbReference type="Gene3D" id="3.30.70.330">
    <property type="match status" value="1"/>
</dbReference>
<dbReference type="PROSITE" id="PS50102">
    <property type="entry name" value="RRM"/>
    <property type="match status" value="1"/>
</dbReference>
<dbReference type="EMBL" id="PKPP01010760">
    <property type="protein sequence ID" value="PWA45457.1"/>
    <property type="molecule type" value="Genomic_DNA"/>
</dbReference>
<sequence>MNTGFHRKPIPVEIQRRITKLFVANLPDRCSGVDLAGVLREHGTIFDIYIAKKRDKGGRRFGFVSFLDVKDTDEMLKKLYNIKLGSFKLEINIARFVLEDGEIKDDNYHKLKVDKVHIPPSHKNGSSNIRFVKKGAFSFKEALTGQREEEDVQNKTVILEDQQSVFEDFHDRSLVIKLSSFEVLRNIRRILNEMGLGGGSFQYIGGFQILLSFRNSE</sequence>
<evidence type="ECO:0000259" key="2">
    <source>
        <dbReference type="PROSITE" id="PS50102"/>
    </source>
</evidence>
<gene>
    <name evidence="3" type="ORF">CTI12_AA517530</name>
</gene>
<accession>A0A2U1L8Y1</accession>
<dbReference type="InterPro" id="IPR000504">
    <property type="entry name" value="RRM_dom"/>
</dbReference>
<proteinExistence type="predicted"/>
<keyword evidence="4" id="KW-1185">Reference proteome</keyword>
<dbReference type="AlphaFoldDB" id="A0A2U1L8Y1"/>
<comment type="caution">
    <text evidence="3">The sequence shown here is derived from an EMBL/GenBank/DDBJ whole genome shotgun (WGS) entry which is preliminary data.</text>
</comment>
<organism evidence="3 4">
    <name type="scientific">Artemisia annua</name>
    <name type="common">Sweet wormwood</name>
    <dbReference type="NCBI Taxonomy" id="35608"/>
    <lineage>
        <taxon>Eukaryota</taxon>
        <taxon>Viridiplantae</taxon>
        <taxon>Streptophyta</taxon>
        <taxon>Embryophyta</taxon>
        <taxon>Tracheophyta</taxon>
        <taxon>Spermatophyta</taxon>
        <taxon>Magnoliopsida</taxon>
        <taxon>eudicotyledons</taxon>
        <taxon>Gunneridae</taxon>
        <taxon>Pentapetalae</taxon>
        <taxon>asterids</taxon>
        <taxon>campanulids</taxon>
        <taxon>Asterales</taxon>
        <taxon>Asteraceae</taxon>
        <taxon>Asteroideae</taxon>
        <taxon>Anthemideae</taxon>
        <taxon>Artemisiinae</taxon>
        <taxon>Artemisia</taxon>
    </lineage>
</organism>
<dbReference type="InterPro" id="IPR035979">
    <property type="entry name" value="RBD_domain_sf"/>
</dbReference>
<keyword evidence="1" id="KW-0694">RNA-binding</keyword>
<evidence type="ECO:0000256" key="1">
    <source>
        <dbReference type="PROSITE-ProRule" id="PRU00176"/>
    </source>
</evidence>
<dbReference type="GO" id="GO:0003723">
    <property type="term" value="F:RNA binding"/>
    <property type="evidence" value="ECO:0007669"/>
    <property type="project" value="UniProtKB-UniRule"/>
</dbReference>